<evidence type="ECO:0000313" key="3">
    <source>
        <dbReference type="Proteomes" id="UP001609175"/>
    </source>
</evidence>
<dbReference type="Proteomes" id="UP001609175">
    <property type="component" value="Unassembled WGS sequence"/>
</dbReference>
<dbReference type="EMBL" id="JBIMSO010000051">
    <property type="protein sequence ID" value="MFH5209263.1"/>
    <property type="molecule type" value="Genomic_DNA"/>
</dbReference>
<sequence length="481" mass="50285">MTSPVVPQAAPLSHIRNVELMHAGTWSASTGIHTFTSDDFAYAVAAIECPAVRRPVLKLGHTDPRFDGQPAVGYIDNLATINDGHGLGGDYVGMPGWMTAEVLASAYPDRSIEGQWDYTCALGHVHPFVLTGVALLGTTEPAIGTLTSLQDVAALYGVAASAPAGGTPVSVHLKGKNMPNPRPTTVAAGVTTEDVRRAYYDDAPWSVWIEEMHLDPLQLIILDDATGERSRVPIVVSGTDGTEAVTFGDAVPVVIRYEDAASAAEPVADQTADTAVAASILRYANRSESRPGAAPRASKAQSVKSAAGSHPKGGSTVALTLTDEQESALREALGLDEAADGDALVAAAEELATTPEAEASTGGEQAAASAARLPDGVVAIERDVLASLQSDAAQGRAAAERQEREDRERLVDAALRRGAITQARREHWLTSLRADPAMAATLQSLPDELAVPLTEVGHGKDEVSASADNTRDSAVMKNWSI</sequence>
<evidence type="ECO:0008006" key="4">
    <source>
        <dbReference type="Google" id="ProtNLM"/>
    </source>
</evidence>
<accession>A0ABW7JMQ9</accession>
<organism evidence="2 3">
    <name type="scientific">Antrihabitans spumae</name>
    <dbReference type="NCBI Taxonomy" id="3373370"/>
    <lineage>
        <taxon>Bacteria</taxon>
        <taxon>Bacillati</taxon>
        <taxon>Actinomycetota</taxon>
        <taxon>Actinomycetes</taxon>
        <taxon>Mycobacteriales</taxon>
        <taxon>Nocardiaceae</taxon>
        <taxon>Antrihabitans</taxon>
    </lineage>
</organism>
<protein>
    <recommendedName>
        <fullName evidence="4">Capsid maturation protease</fullName>
    </recommendedName>
</protein>
<comment type="caution">
    <text evidence="2">The sequence shown here is derived from an EMBL/GenBank/DDBJ whole genome shotgun (WGS) entry which is preliminary data.</text>
</comment>
<proteinExistence type="predicted"/>
<reference evidence="2 3" key="1">
    <citation type="submission" date="2024-10" db="EMBL/GenBank/DDBJ databases">
        <authorList>
            <person name="Riesco R."/>
        </authorList>
    </citation>
    <scope>NUCLEOTIDE SEQUENCE [LARGE SCALE GENOMIC DNA]</scope>
    <source>
        <strain evidence="2 3">NCIMB 15449</strain>
    </source>
</reference>
<gene>
    <name evidence="2" type="ORF">ACHIPZ_13815</name>
</gene>
<dbReference type="RefSeq" id="WP_395114997.1">
    <property type="nucleotide sequence ID" value="NZ_JBIMSO010000051.1"/>
</dbReference>
<evidence type="ECO:0000256" key="1">
    <source>
        <dbReference type="SAM" id="MobiDB-lite"/>
    </source>
</evidence>
<name>A0ABW7JMQ9_9NOCA</name>
<evidence type="ECO:0000313" key="2">
    <source>
        <dbReference type="EMBL" id="MFH5209263.1"/>
    </source>
</evidence>
<feature type="region of interest" description="Disordered" evidence="1">
    <location>
        <begin position="287"/>
        <end position="317"/>
    </location>
</feature>